<dbReference type="GO" id="GO:0016491">
    <property type="term" value="F:oxidoreductase activity"/>
    <property type="evidence" value="ECO:0007669"/>
    <property type="project" value="InterPro"/>
</dbReference>
<dbReference type="PANTHER" id="PTHR11908">
    <property type="entry name" value="XANTHINE DEHYDROGENASE"/>
    <property type="match status" value="1"/>
</dbReference>
<dbReference type="STRING" id="104452.A0A0L7L9I0"/>
<feature type="non-terminal residue" evidence="3">
    <location>
        <position position="1"/>
    </location>
</feature>
<comment type="caution">
    <text evidence="3">The sequence shown here is derived from an EMBL/GenBank/DDBJ whole genome shotgun (WGS) entry which is preliminary data.</text>
</comment>
<dbReference type="PANTHER" id="PTHR11908:SF132">
    <property type="entry name" value="ALDEHYDE OXIDASE 1-RELATED"/>
    <property type="match status" value="1"/>
</dbReference>
<keyword evidence="4" id="KW-1185">Reference proteome</keyword>
<dbReference type="AlphaFoldDB" id="A0A0L7L9I0"/>
<reference evidence="3 4" key="1">
    <citation type="journal article" date="2015" name="Genome Biol. Evol.">
        <title>The genome of winter moth (Operophtera brumata) provides a genomic perspective on sexual dimorphism and phenology.</title>
        <authorList>
            <person name="Derks M.F."/>
            <person name="Smit S."/>
            <person name="Salis L."/>
            <person name="Schijlen E."/>
            <person name="Bossers A."/>
            <person name="Mateman C."/>
            <person name="Pijl A.S."/>
            <person name="de Ridder D."/>
            <person name="Groenen M.A."/>
            <person name="Visser M.E."/>
            <person name="Megens H.J."/>
        </authorList>
    </citation>
    <scope>NUCLEOTIDE SEQUENCE [LARGE SCALE GENOMIC DNA]</scope>
    <source>
        <strain evidence="3">WM2013NL</strain>
        <tissue evidence="3">Head and thorax</tissue>
    </source>
</reference>
<dbReference type="Pfam" id="PF20256">
    <property type="entry name" value="MoCoBD_2"/>
    <property type="match status" value="1"/>
</dbReference>
<evidence type="ECO:0000256" key="1">
    <source>
        <dbReference type="ARBA" id="ARBA00022505"/>
    </source>
</evidence>
<accession>A0A0L7L9I0</accession>
<dbReference type="Gene3D" id="3.30.365.10">
    <property type="entry name" value="Aldehyde oxidase/xanthine dehydrogenase, molybdopterin binding domain"/>
    <property type="match status" value="2"/>
</dbReference>
<dbReference type="InterPro" id="IPR037165">
    <property type="entry name" value="AldOxase/xan_DH_Mopterin-bd_sf"/>
</dbReference>
<organism evidence="3 4">
    <name type="scientific">Operophtera brumata</name>
    <name type="common">Winter moth</name>
    <name type="synonym">Phalaena brumata</name>
    <dbReference type="NCBI Taxonomy" id="104452"/>
    <lineage>
        <taxon>Eukaryota</taxon>
        <taxon>Metazoa</taxon>
        <taxon>Ecdysozoa</taxon>
        <taxon>Arthropoda</taxon>
        <taxon>Hexapoda</taxon>
        <taxon>Insecta</taxon>
        <taxon>Pterygota</taxon>
        <taxon>Neoptera</taxon>
        <taxon>Endopterygota</taxon>
        <taxon>Lepidoptera</taxon>
        <taxon>Glossata</taxon>
        <taxon>Ditrysia</taxon>
        <taxon>Geometroidea</taxon>
        <taxon>Geometridae</taxon>
        <taxon>Larentiinae</taxon>
        <taxon>Operophtera</taxon>
    </lineage>
</organism>
<name>A0A0L7L9I0_OPEBR</name>
<sequence length="143" mass="15822">MTSPSDNLQDYTVYGVCAAEVELDVLTGSHQLRRVDLLEDTGISISPDIDVGQLLTNRTWTYKPPGAKDIPADFRVSFRRNSPNPAGVLRSKATGEPAFVLAIVVTFALHDAILDARKEFDSPYNVEHILKAVATKTEYFKIK</sequence>
<evidence type="ECO:0000313" key="3">
    <source>
        <dbReference type="EMBL" id="KOB71901.1"/>
    </source>
</evidence>
<evidence type="ECO:0000313" key="4">
    <source>
        <dbReference type="Proteomes" id="UP000037510"/>
    </source>
</evidence>
<dbReference type="SUPFAM" id="SSF56003">
    <property type="entry name" value="Molybdenum cofactor-binding domain"/>
    <property type="match status" value="1"/>
</dbReference>
<dbReference type="InterPro" id="IPR046867">
    <property type="entry name" value="AldOxase/xan_DH_MoCoBD2"/>
</dbReference>
<evidence type="ECO:0000259" key="2">
    <source>
        <dbReference type="Pfam" id="PF20256"/>
    </source>
</evidence>
<feature type="domain" description="Aldehyde oxidase/xanthine dehydrogenase second molybdopterin binding" evidence="2">
    <location>
        <begin position="6"/>
        <end position="54"/>
    </location>
</feature>
<dbReference type="InterPro" id="IPR016208">
    <property type="entry name" value="Ald_Oxase/xanthine_DH-like"/>
</dbReference>
<dbReference type="GO" id="GO:0005506">
    <property type="term" value="F:iron ion binding"/>
    <property type="evidence" value="ECO:0007669"/>
    <property type="project" value="InterPro"/>
</dbReference>
<protein>
    <submittedName>
        <fullName evidence="3">Aldehyde oxidase</fullName>
    </submittedName>
</protein>
<feature type="non-terminal residue" evidence="3">
    <location>
        <position position="143"/>
    </location>
</feature>
<dbReference type="Proteomes" id="UP000037510">
    <property type="component" value="Unassembled WGS sequence"/>
</dbReference>
<gene>
    <name evidence="3" type="ORF">OBRU01_11568</name>
</gene>
<proteinExistence type="predicted"/>
<dbReference type="EMBL" id="JTDY01002196">
    <property type="protein sequence ID" value="KOB71901.1"/>
    <property type="molecule type" value="Genomic_DNA"/>
</dbReference>
<keyword evidence="1" id="KW-0500">Molybdenum</keyword>